<evidence type="ECO:0000313" key="3">
    <source>
        <dbReference type="WBParaSite" id="Pan_g22411.t1"/>
    </source>
</evidence>
<dbReference type="Gene3D" id="3.10.100.10">
    <property type="entry name" value="Mannose-Binding Protein A, subunit A"/>
    <property type="match status" value="1"/>
</dbReference>
<dbReference type="InterPro" id="IPR016186">
    <property type="entry name" value="C-type_lectin-like/link_sf"/>
</dbReference>
<sequence>MTTLMNSDFLVSLQHFKNHVSKILLFIKMSIRNWLLFCLLPTISDCKTAYLHLNGYEVLADTLSTFSTTDGHDCLRTCARTEACLAVHVAVATETCTLLTMVRDVREAMECGYYIKNVTTTMEIANITLNPVEQILQDVVYASNGECPDGWTQTSTACTLAVSESTCVEYASFLKATWDGTECVMPSIKLVHFCSSSNLSLKSFNESYYCYAVIPMWTTNQSVTYKKANDYCYTKTGAYLASIHSAAENSYIAELGKSMSYIGIGLMLTNDKGLSASDYKWGDGTPLDYVNFNGLASGDYYLFPFAVVNVVKGTWYTRSTYNSWLVFNLNSLACKTKASAVYAKIN</sequence>
<dbReference type="InterPro" id="IPR001304">
    <property type="entry name" value="C-type_lectin-like"/>
</dbReference>
<organism evidence="2 3">
    <name type="scientific">Panagrellus redivivus</name>
    <name type="common">Microworm</name>
    <dbReference type="NCBI Taxonomy" id="6233"/>
    <lineage>
        <taxon>Eukaryota</taxon>
        <taxon>Metazoa</taxon>
        <taxon>Ecdysozoa</taxon>
        <taxon>Nematoda</taxon>
        <taxon>Chromadorea</taxon>
        <taxon>Rhabditida</taxon>
        <taxon>Tylenchina</taxon>
        <taxon>Panagrolaimomorpha</taxon>
        <taxon>Panagrolaimoidea</taxon>
        <taxon>Panagrolaimidae</taxon>
        <taxon>Panagrellus</taxon>
    </lineage>
</organism>
<dbReference type="AlphaFoldDB" id="A0A7E4VKR3"/>
<evidence type="ECO:0000313" key="2">
    <source>
        <dbReference type="Proteomes" id="UP000492821"/>
    </source>
</evidence>
<dbReference type="Proteomes" id="UP000492821">
    <property type="component" value="Unassembled WGS sequence"/>
</dbReference>
<name>A0A7E4VKR3_PANRE</name>
<dbReference type="CDD" id="cd00037">
    <property type="entry name" value="CLECT"/>
    <property type="match status" value="1"/>
</dbReference>
<reference evidence="3" key="2">
    <citation type="submission" date="2020-10" db="UniProtKB">
        <authorList>
            <consortium name="WormBaseParasite"/>
        </authorList>
    </citation>
    <scope>IDENTIFICATION</scope>
</reference>
<reference evidence="2" key="1">
    <citation type="journal article" date="2013" name="Genetics">
        <title>The draft genome and transcriptome of Panagrellus redivivus are shaped by the harsh demands of a free-living lifestyle.</title>
        <authorList>
            <person name="Srinivasan J."/>
            <person name="Dillman A.R."/>
            <person name="Macchietto M.G."/>
            <person name="Heikkinen L."/>
            <person name="Lakso M."/>
            <person name="Fracchia K.M."/>
            <person name="Antoshechkin I."/>
            <person name="Mortazavi A."/>
            <person name="Wong G."/>
            <person name="Sternberg P.W."/>
        </authorList>
    </citation>
    <scope>NUCLEOTIDE SEQUENCE [LARGE SCALE GENOMIC DNA]</scope>
    <source>
        <strain evidence="2">MT8872</strain>
    </source>
</reference>
<feature type="domain" description="C-type lectin" evidence="1">
    <location>
        <begin position="206"/>
        <end position="315"/>
    </location>
</feature>
<dbReference type="PANTHER" id="PTHR22803">
    <property type="entry name" value="MANNOSE, PHOSPHOLIPASE, LECTIN RECEPTOR RELATED"/>
    <property type="match status" value="1"/>
</dbReference>
<dbReference type="Pfam" id="PF00059">
    <property type="entry name" value="Lectin_C"/>
    <property type="match status" value="1"/>
</dbReference>
<dbReference type="InterPro" id="IPR016187">
    <property type="entry name" value="CTDL_fold"/>
</dbReference>
<protein>
    <submittedName>
        <fullName evidence="3">C-type lectin domain-containing protein</fullName>
    </submittedName>
</protein>
<keyword evidence="2" id="KW-1185">Reference proteome</keyword>
<dbReference type="PROSITE" id="PS50041">
    <property type="entry name" value="C_TYPE_LECTIN_2"/>
    <property type="match status" value="1"/>
</dbReference>
<proteinExistence type="predicted"/>
<dbReference type="SMART" id="SM00034">
    <property type="entry name" value="CLECT"/>
    <property type="match status" value="1"/>
</dbReference>
<dbReference type="InterPro" id="IPR050111">
    <property type="entry name" value="C-type_lectin/snaclec_domain"/>
</dbReference>
<accession>A0A7E4VKR3</accession>
<dbReference type="SUPFAM" id="SSF56436">
    <property type="entry name" value="C-type lectin-like"/>
    <property type="match status" value="1"/>
</dbReference>
<evidence type="ECO:0000259" key="1">
    <source>
        <dbReference type="PROSITE" id="PS50041"/>
    </source>
</evidence>
<dbReference type="WBParaSite" id="Pan_g22411.t1">
    <property type="protein sequence ID" value="Pan_g22411.t1"/>
    <property type="gene ID" value="Pan_g22411"/>
</dbReference>